<dbReference type="OMA" id="DYYCTIL"/>
<organism evidence="1 2">
    <name type="scientific">Solanum tuberosum</name>
    <name type="common">Potato</name>
    <dbReference type="NCBI Taxonomy" id="4113"/>
    <lineage>
        <taxon>Eukaryota</taxon>
        <taxon>Viridiplantae</taxon>
        <taxon>Streptophyta</taxon>
        <taxon>Embryophyta</taxon>
        <taxon>Tracheophyta</taxon>
        <taxon>Spermatophyta</taxon>
        <taxon>Magnoliopsida</taxon>
        <taxon>eudicotyledons</taxon>
        <taxon>Gunneridae</taxon>
        <taxon>Pentapetalae</taxon>
        <taxon>asterids</taxon>
        <taxon>lamiids</taxon>
        <taxon>Solanales</taxon>
        <taxon>Solanaceae</taxon>
        <taxon>Solanoideae</taxon>
        <taxon>Solaneae</taxon>
        <taxon>Solanum</taxon>
    </lineage>
</organism>
<keyword evidence="2" id="KW-1185">Reference proteome</keyword>
<reference evidence="2" key="1">
    <citation type="journal article" date="2011" name="Nature">
        <title>Genome sequence and analysis of the tuber crop potato.</title>
        <authorList>
            <consortium name="The Potato Genome Sequencing Consortium"/>
        </authorList>
    </citation>
    <scope>NUCLEOTIDE SEQUENCE [LARGE SCALE GENOMIC DNA]</scope>
    <source>
        <strain evidence="2">cv. DM1-3 516 R44</strain>
    </source>
</reference>
<dbReference type="PaxDb" id="4113-PGSC0003DMT400054293"/>
<accession>M1BW27</accession>
<dbReference type="AlphaFoldDB" id="M1BW27"/>
<dbReference type="InParanoid" id="M1BW27"/>
<proteinExistence type="predicted"/>
<dbReference type="Proteomes" id="UP000011115">
    <property type="component" value="Unassembled WGS sequence"/>
</dbReference>
<dbReference type="HOGENOM" id="CLU_2965457_0_0_1"/>
<dbReference type="Gramene" id="PGSC0003DMT400054293">
    <property type="protein sequence ID" value="PGSC0003DMT400054293"/>
    <property type="gene ID" value="PGSC0003DMG400021063"/>
</dbReference>
<reference evidence="1" key="2">
    <citation type="submission" date="2015-06" db="UniProtKB">
        <authorList>
            <consortium name="EnsemblPlants"/>
        </authorList>
    </citation>
    <scope>IDENTIFICATION</scope>
    <source>
        <strain evidence="1">DM1-3 516 R44</strain>
    </source>
</reference>
<evidence type="ECO:0000313" key="2">
    <source>
        <dbReference type="Proteomes" id="UP000011115"/>
    </source>
</evidence>
<name>M1BW27_SOLTU</name>
<dbReference type="EnsemblPlants" id="PGSC0003DMT400054293">
    <property type="protein sequence ID" value="PGSC0003DMT400054293"/>
    <property type="gene ID" value="PGSC0003DMG400021063"/>
</dbReference>
<sequence>MSFLYHPDKANIVVDALSRLSMGSVAHVEDEKKELVCDVHRLAQLGVQLVDSTKGGVVVHHSS</sequence>
<protein>
    <submittedName>
        <fullName evidence="1">Gag-pol polyprotein</fullName>
    </submittedName>
</protein>
<evidence type="ECO:0000313" key="1">
    <source>
        <dbReference type="EnsemblPlants" id="PGSC0003DMT400054293"/>
    </source>
</evidence>